<keyword evidence="3" id="KW-1185">Reference proteome</keyword>
<dbReference type="EMBL" id="JANPWB010000015">
    <property type="protein sequence ID" value="KAJ1091166.1"/>
    <property type="molecule type" value="Genomic_DNA"/>
</dbReference>
<dbReference type="AlphaFoldDB" id="A0AAV7LI44"/>
<feature type="compositionally biased region" description="Basic and acidic residues" evidence="1">
    <location>
        <begin position="125"/>
        <end position="138"/>
    </location>
</feature>
<evidence type="ECO:0000256" key="1">
    <source>
        <dbReference type="SAM" id="MobiDB-lite"/>
    </source>
</evidence>
<protein>
    <submittedName>
        <fullName evidence="2">Uncharacterized protein</fullName>
    </submittedName>
</protein>
<dbReference type="InterPro" id="IPR042566">
    <property type="entry name" value="L1_C"/>
</dbReference>
<feature type="region of interest" description="Disordered" evidence="1">
    <location>
        <begin position="94"/>
        <end position="113"/>
    </location>
</feature>
<reference evidence="2" key="1">
    <citation type="journal article" date="2022" name="bioRxiv">
        <title>Sequencing and chromosome-scale assembly of the giantPleurodeles waltlgenome.</title>
        <authorList>
            <person name="Brown T."/>
            <person name="Elewa A."/>
            <person name="Iarovenko S."/>
            <person name="Subramanian E."/>
            <person name="Araus A.J."/>
            <person name="Petzold A."/>
            <person name="Susuki M."/>
            <person name="Suzuki K.-i.T."/>
            <person name="Hayashi T."/>
            <person name="Toyoda A."/>
            <person name="Oliveira C."/>
            <person name="Osipova E."/>
            <person name="Leigh N.D."/>
            <person name="Simon A."/>
            <person name="Yun M.H."/>
        </authorList>
    </citation>
    <scope>NUCLEOTIDE SEQUENCE</scope>
    <source>
        <strain evidence="2">20211129_DDA</strain>
        <tissue evidence="2">Liver</tissue>
    </source>
</reference>
<name>A0AAV7LI44_PLEWA</name>
<evidence type="ECO:0000313" key="3">
    <source>
        <dbReference type="Proteomes" id="UP001066276"/>
    </source>
</evidence>
<accession>A0AAV7LI44</accession>
<feature type="compositionally biased region" description="Polar residues" evidence="1">
    <location>
        <begin position="94"/>
        <end position="107"/>
    </location>
</feature>
<dbReference type="Proteomes" id="UP001066276">
    <property type="component" value="Chromosome 11"/>
</dbReference>
<feature type="region of interest" description="Disordered" evidence="1">
    <location>
        <begin position="118"/>
        <end position="138"/>
    </location>
</feature>
<dbReference type="Gene3D" id="3.30.250.20">
    <property type="entry name" value="L1 transposable element, C-terminal domain"/>
    <property type="match status" value="1"/>
</dbReference>
<gene>
    <name evidence="2" type="ORF">NDU88_004293</name>
</gene>
<evidence type="ECO:0000313" key="2">
    <source>
        <dbReference type="EMBL" id="KAJ1091166.1"/>
    </source>
</evidence>
<organism evidence="2 3">
    <name type="scientific">Pleurodeles waltl</name>
    <name type="common">Iberian ribbed newt</name>
    <dbReference type="NCBI Taxonomy" id="8319"/>
    <lineage>
        <taxon>Eukaryota</taxon>
        <taxon>Metazoa</taxon>
        <taxon>Chordata</taxon>
        <taxon>Craniata</taxon>
        <taxon>Vertebrata</taxon>
        <taxon>Euteleostomi</taxon>
        <taxon>Amphibia</taxon>
        <taxon>Batrachia</taxon>
        <taxon>Caudata</taxon>
        <taxon>Salamandroidea</taxon>
        <taxon>Salamandridae</taxon>
        <taxon>Pleurodelinae</taxon>
        <taxon>Pleurodeles</taxon>
    </lineage>
</organism>
<comment type="caution">
    <text evidence="2">The sequence shown here is derived from an EMBL/GenBank/DDBJ whole genome shotgun (WGS) entry which is preliminary data.</text>
</comment>
<proteinExistence type="predicted"/>
<sequence>MLRHGQVRQLLQTARTQGPLQLGTLEIPLSDDFSRQTAERRRAFLSLCPRLRQLDVKFGLFEPARMRITKNGESRTFYDPEGLRMFLEGLQDTSQTMEATPQSSPPSQDVHGQALGASQPEAALDPDRRTATDSPIRGRDLERLTKNYDERGQVLQAVAMYTQLSDRDKSHSPLKPTKVCLRQNGLNPPLWVSVRRESRIMGYHRSTTEALQWRWPDGEMSTGYMCIPKTL</sequence>